<evidence type="ECO:0000313" key="2">
    <source>
        <dbReference type="Proteomes" id="UP000176877"/>
    </source>
</evidence>
<accession>A0A1F5S715</accession>
<comment type="caution">
    <text evidence="1">The sequence shown here is derived from an EMBL/GenBank/DDBJ whole genome shotgun (WGS) entry which is preliminary data.</text>
</comment>
<name>A0A1F5S715_9BACT</name>
<reference evidence="1 2" key="1">
    <citation type="journal article" date="2016" name="Nat. Commun.">
        <title>Thousands of microbial genomes shed light on interconnected biogeochemical processes in an aquifer system.</title>
        <authorList>
            <person name="Anantharaman K."/>
            <person name="Brown C.T."/>
            <person name="Hug L.A."/>
            <person name="Sharon I."/>
            <person name="Castelle C.J."/>
            <person name="Probst A.J."/>
            <person name="Thomas B.C."/>
            <person name="Singh A."/>
            <person name="Wilkins M.J."/>
            <person name="Karaoz U."/>
            <person name="Brodie E.L."/>
            <person name="Williams K.H."/>
            <person name="Hubbard S.S."/>
            <person name="Banfield J.F."/>
        </authorList>
    </citation>
    <scope>NUCLEOTIDE SEQUENCE [LARGE SCALE GENOMIC DNA]</scope>
</reference>
<dbReference type="EMBL" id="MFFT01000066">
    <property type="protein sequence ID" value="OGF22071.1"/>
    <property type="molecule type" value="Genomic_DNA"/>
</dbReference>
<organism evidence="1 2">
    <name type="scientific">Candidatus Falkowbacteria bacterium RIFCSPHIGHO2_02_FULL_42_9</name>
    <dbReference type="NCBI Taxonomy" id="1797986"/>
    <lineage>
        <taxon>Bacteria</taxon>
        <taxon>Candidatus Falkowiibacteriota</taxon>
    </lineage>
</organism>
<dbReference type="AlphaFoldDB" id="A0A1F5S715"/>
<evidence type="ECO:0000313" key="1">
    <source>
        <dbReference type="EMBL" id="OGF22071.1"/>
    </source>
</evidence>
<sequence length="67" mass="7794">MSTPEKGIETPRTKEVVLQEFADFCKAQLEQVSAEPSGNWMSEEDALERIRLRMKRAKEELRPEETI</sequence>
<proteinExistence type="predicted"/>
<protein>
    <submittedName>
        <fullName evidence="1">Uncharacterized protein</fullName>
    </submittedName>
</protein>
<dbReference type="Proteomes" id="UP000176877">
    <property type="component" value="Unassembled WGS sequence"/>
</dbReference>
<gene>
    <name evidence="1" type="ORF">A3D45_01635</name>
</gene>